<evidence type="ECO:0000313" key="3">
    <source>
        <dbReference type="Proteomes" id="UP001595539"/>
    </source>
</evidence>
<dbReference type="PROSITE" id="PS50125">
    <property type="entry name" value="GUANYLATE_CYCLASE_2"/>
    <property type="match status" value="1"/>
</dbReference>
<dbReference type="Gene3D" id="3.30.70.1230">
    <property type="entry name" value="Nucleotide cyclase"/>
    <property type="match status" value="1"/>
</dbReference>
<dbReference type="RefSeq" id="WP_377760685.1">
    <property type="nucleotide sequence ID" value="NZ_JBHRXY010000004.1"/>
</dbReference>
<organism evidence="2 3">
    <name type="scientific">Paracoccus angustae</name>
    <dbReference type="NCBI Taxonomy" id="1671480"/>
    <lineage>
        <taxon>Bacteria</taxon>
        <taxon>Pseudomonadati</taxon>
        <taxon>Pseudomonadota</taxon>
        <taxon>Alphaproteobacteria</taxon>
        <taxon>Rhodobacterales</taxon>
        <taxon>Paracoccaceae</taxon>
        <taxon>Paracoccus</taxon>
    </lineage>
</organism>
<protein>
    <recommendedName>
        <fullName evidence="1">Guanylate cyclase domain-containing protein</fullName>
    </recommendedName>
</protein>
<reference evidence="3" key="1">
    <citation type="journal article" date="2019" name="Int. J. Syst. Evol. Microbiol.">
        <title>The Global Catalogue of Microorganisms (GCM) 10K type strain sequencing project: providing services to taxonomists for standard genome sequencing and annotation.</title>
        <authorList>
            <consortium name="The Broad Institute Genomics Platform"/>
            <consortium name="The Broad Institute Genome Sequencing Center for Infectious Disease"/>
            <person name="Wu L."/>
            <person name="Ma J."/>
        </authorList>
    </citation>
    <scope>NUCLEOTIDE SEQUENCE [LARGE SCALE GENOMIC DNA]</scope>
    <source>
        <strain evidence="3">KCTC 42473</strain>
    </source>
</reference>
<dbReference type="SUPFAM" id="SSF55073">
    <property type="entry name" value="Nucleotide cyclase"/>
    <property type="match status" value="1"/>
</dbReference>
<dbReference type="InterPro" id="IPR001054">
    <property type="entry name" value="A/G_cyclase"/>
</dbReference>
<comment type="caution">
    <text evidence="2">The sequence shown here is derived from an EMBL/GenBank/DDBJ whole genome shotgun (WGS) entry which is preliminary data.</text>
</comment>
<gene>
    <name evidence="2" type="ORF">ACFOM8_07225</name>
</gene>
<sequence length="42" mass="4142">MASGIGINTGTCIAGNMASGARFDCHATGDAVNLASRLFTPA</sequence>
<evidence type="ECO:0000259" key="1">
    <source>
        <dbReference type="PROSITE" id="PS50125"/>
    </source>
</evidence>
<accession>A0ABV7U2D2</accession>
<name>A0ABV7U2D2_9RHOB</name>
<dbReference type="EMBL" id="JBHRXY010000004">
    <property type="protein sequence ID" value="MFC3629236.1"/>
    <property type="molecule type" value="Genomic_DNA"/>
</dbReference>
<dbReference type="InterPro" id="IPR029787">
    <property type="entry name" value="Nucleotide_cyclase"/>
</dbReference>
<feature type="domain" description="Guanylate cyclase" evidence="1">
    <location>
        <begin position="1"/>
        <end position="39"/>
    </location>
</feature>
<evidence type="ECO:0000313" key="2">
    <source>
        <dbReference type="EMBL" id="MFC3629236.1"/>
    </source>
</evidence>
<keyword evidence="3" id="KW-1185">Reference proteome</keyword>
<dbReference type="Proteomes" id="UP001595539">
    <property type="component" value="Unassembled WGS sequence"/>
</dbReference>
<proteinExistence type="predicted"/>